<reference evidence="6 7" key="1">
    <citation type="journal article" date="2023" name="Elife">
        <title>Identification of key yeast species and microbe-microbe interactions impacting larval growth of Drosophila in the wild.</title>
        <authorList>
            <person name="Mure A."/>
            <person name="Sugiura Y."/>
            <person name="Maeda R."/>
            <person name="Honda K."/>
            <person name="Sakurai N."/>
            <person name="Takahashi Y."/>
            <person name="Watada M."/>
            <person name="Katoh T."/>
            <person name="Gotoh A."/>
            <person name="Gotoh Y."/>
            <person name="Taniguchi I."/>
            <person name="Nakamura K."/>
            <person name="Hayashi T."/>
            <person name="Katayama T."/>
            <person name="Uemura T."/>
            <person name="Hattori Y."/>
        </authorList>
    </citation>
    <scope>NUCLEOTIDE SEQUENCE [LARGE SCALE GENOMIC DNA]</scope>
    <source>
        <strain evidence="6 7">SB-73</strain>
    </source>
</reference>
<dbReference type="InterPro" id="IPR004147">
    <property type="entry name" value="ABC1_dom"/>
</dbReference>
<dbReference type="GO" id="GO:0016301">
    <property type="term" value="F:kinase activity"/>
    <property type="evidence" value="ECO:0007669"/>
    <property type="project" value="UniProtKB-KW"/>
</dbReference>
<dbReference type="SUPFAM" id="SSF56112">
    <property type="entry name" value="Protein kinase-like (PK-like)"/>
    <property type="match status" value="1"/>
</dbReference>
<dbReference type="InterPro" id="IPR051409">
    <property type="entry name" value="Atypical_kinase_ADCK"/>
</dbReference>
<dbReference type="InterPro" id="IPR011009">
    <property type="entry name" value="Kinase-like_dom_sf"/>
</dbReference>
<proteinExistence type="inferred from homology"/>
<evidence type="ECO:0000313" key="7">
    <source>
        <dbReference type="Proteomes" id="UP001362899"/>
    </source>
</evidence>
<evidence type="ECO:0000256" key="4">
    <source>
        <dbReference type="ARBA" id="ARBA00022840"/>
    </source>
</evidence>
<sequence length="472" mass="53568">MTTMQIVRRGQALSELRICALKVRNYSSNSDIPKPAQDDMQMSRVPTSQIERMYHFGELAASVGIGMLTNRVKQLSGQSTSDSLLTKSTIDRIVRKLSRMRGAALKIGQLISFQDENVIPVEVREMLVKLQSKANYMPPRQLEKAMITGLGPDWRDKFSFFDERPFASASIGQVHKAAVDGIDCAVKVQFPGVDKSIDSDLNSLSLLLLGSKFLPEGLFLDKTIENARKELKWETDYVREANHATKYSELLKSDRSSDLYSVPKVFSAQSCKNVLCMEFMNGHEISKLPEKYRKQETYNDIATRIMRLCLLEISRFRFMQTDPNWANFLLNTETNKLEILDFGATRSFDDKFIEPYLETLRAGVRKDREACEYYSLKLGYLTGVESKAMRDAHVDSIIILGEPFRSSSYNFSKQTVSTRVRANISLMLRERLTSPPEETYGLHRKLSGAYLLCSRLGATVPCGDLFDEIVGR</sequence>
<gene>
    <name evidence="6" type="ORF">DASB73_018210</name>
</gene>
<comment type="similarity">
    <text evidence="1">Belongs to the protein kinase superfamily. ADCK protein kinase family.</text>
</comment>
<comment type="caution">
    <text evidence="6">The sequence shown here is derived from an EMBL/GenBank/DDBJ whole genome shotgun (WGS) entry which is preliminary data.</text>
</comment>
<dbReference type="InterPro" id="IPR034646">
    <property type="entry name" value="ADCK3_dom"/>
</dbReference>
<dbReference type="CDD" id="cd13970">
    <property type="entry name" value="ABC1_ADCK3"/>
    <property type="match status" value="1"/>
</dbReference>
<evidence type="ECO:0000313" key="6">
    <source>
        <dbReference type="EMBL" id="GMM50863.1"/>
    </source>
</evidence>
<keyword evidence="7" id="KW-1185">Reference proteome</keyword>
<dbReference type="EMBL" id="BTGC01000003">
    <property type="protein sequence ID" value="GMM50863.1"/>
    <property type="molecule type" value="Genomic_DNA"/>
</dbReference>
<dbReference type="AlphaFoldDB" id="A0AAV5RJG2"/>
<keyword evidence="3" id="KW-0547">Nucleotide-binding</keyword>
<dbReference type="Pfam" id="PF03109">
    <property type="entry name" value="ABC1"/>
    <property type="match status" value="1"/>
</dbReference>
<dbReference type="PANTHER" id="PTHR43851:SF3">
    <property type="entry name" value="COENZYME Q8"/>
    <property type="match status" value="1"/>
</dbReference>
<feature type="domain" description="ABC1 atypical kinase-like" evidence="5">
    <location>
        <begin position="129"/>
        <end position="372"/>
    </location>
</feature>
<dbReference type="PANTHER" id="PTHR43851">
    <property type="match status" value="1"/>
</dbReference>
<dbReference type="Proteomes" id="UP001362899">
    <property type="component" value="Unassembled WGS sequence"/>
</dbReference>
<evidence type="ECO:0000259" key="5">
    <source>
        <dbReference type="Pfam" id="PF03109"/>
    </source>
</evidence>
<evidence type="ECO:0000256" key="1">
    <source>
        <dbReference type="ARBA" id="ARBA00009670"/>
    </source>
</evidence>
<dbReference type="GO" id="GO:0006744">
    <property type="term" value="P:ubiquinone biosynthetic process"/>
    <property type="evidence" value="ECO:0007669"/>
    <property type="project" value="TreeGrafter"/>
</dbReference>
<organism evidence="6 7">
    <name type="scientific">Starmerella bacillaris</name>
    <name type="common">Yeast</name>
    <name type="synonym">Candida zemplinina</name>
    <dbReference type="NCBI Taxonomy" id="1247836"/>
    <lineage>
        <taxon>Eukaryota</taxon>
        <taxon>Fungi</taxon>
        <taxon>Dikarya</taxon>
        <taxon>Ascomycota</taxon>
        <taxon>Saccharomycotina</taxon>
        <taxon>Dipodascomycetes</taxon>
        <taxon>Dipodascales</taxon>
        <taxon>Trichomonascaceae</taxon>
        <taxon>Starmerella</taxon>
    </lineage>
</organism>
<evidence type="ECO:0000256" key="2">
    <source>
        <dbReference type="ARBA" id="ARBA00022679"/>
    </source>
</evidence>
<accession>A0AAV5RJG2</accession>
<name>A0AAV5RJG2_STABA</name>
<protein>
    <submittedName>
        <fullName evidence="6">Protein kinase</fullName>
    </submittedName>
</protein>
<keyword evidence="6" id="KW-0418">Kinase</keyword>
<evidence type="ECO:0000256" key="3">
    <source>
        <dbReference type="ARBA" id="ARBA00022741"/>
    </source>
</evidence>
<keyword evidence="4" id="KW-0067">ATP-binding</keyword>
<keyword evidence="2" id="KW-0808">Transferase</keyword>
<dbReference type="GO" id="GO:0005524">
    <property type="term" value="F:ATP binding"/>
    <property type="evidence" value="ECO:0007669"/>
    <property type="project" value="UniProtKB-KW"/>
</dbReference>